<evidence type="ECO:0000313" key="1">
    <source>
        <dbReference type="EMBL" id="ABD83305.1"/>
    </source>
</evidence>
<dbReference type="AlphaFoldDB" id="Q20CC0"/>
<protein>
    <submittedName>
        <fullName evidence="1">Fgenesh protein 126</fullName>
    </submittedName>
</protein>
<proteinExistence type="predicted"/>
<sequence length="100" mass="11490">MESATGVKGGEVLRWGEGSLGACRLCQQWVGVWWRWSGAVRRERGKQSRGRGVVRESRRGVRGGNWELFQGRMRKMVVYGGGYGEREEEGEVGWWLWRMG</sequence>
<reference evidence="1" key="1">
    <citation type="journal article" date="2006" name="Mol. Genet. Genomics">
        <title>A complete physical map of a wild beet (Beta procumbens) translocation in sugar beet.</title>
        <authorList>
            <person name="Schulte D."/>
            <person name="Cai D."/>
            <person name="Kleine M."/>
            <person name="Fan L."/>
            <person name="Wang S."/>
            <person name="Jung C."/>
        </authorList>
    </citation>
    <scope>NUCLEOTIDE SEQUENCE</scope>
</reference>
<name>Q20CC0_BETVU</name>
<organism evidence="1">
    <name type="scientific">Beta vulgaris</name>
    <name type="common">Sugar beet</name>
    <dbReference type="NCBI Taxonomy" id="161934"/>
    <lineage>
        <taxon>Eukaryota</taxon>
        <taxon>Viridiplantae</taxon>
        <taxon>Streptophyta</taxon>
        <taxon>Embryophyta</taxon>
        <taxon>Tracheophyta</taxon>
        <taxon>Spermatophyta</taxon>
        <taxon>Magnoliopsida</taxon>
        <taxon>eudicotyledons</taxon>
        <taxon>Gunneridae</taxon>
        <taxon>Pentapetalae</taxon>
        <taxon>Caryophyllales</taxon>
        <taxon>Chenopodiaceae</taxon>
        <taxon>Betoideae</taxon>
        <taxon>Beta</taxon>
    </lineage>
</organism>
<accession>Q20CC0</accession>
<dbReference type="EMBL" id="DQ374087">
    <property type="protein sequence ID" value="ABD83305.1"/>
    <property type="molecule type" value="Genomic_DNA"/>
</dbReference>